<evidence type="ECO:0000313" key="2">
    <source>
        <dbReference type="EMBL" id="GAA1102212.1"/>
    </source>
</evidence>
<evidence type="ECO:0000313" key="3">
    <source>
        <dbReference type="Proteomes" id="UP001499987"/>
    </source>
</evidence>
<dbReference type="EMBL" id="BAAALD010000056">
    <property type="protein sequence ID" value="GAA1102212.1"/>
    <property type="molecule type" value="Genomic_DNA"/>
</dbReference>
<accession>A0ABN1TTN1</accession>
<feature type="region of interest" description="Disordered" evidence="1">
    <location>
        <begin position="189"/>
        <end position="279"/>
    </location>
</feature>
<sequence length="279" mass="27889">MGPASTLASRDTVGNGGPDASEGSGGMDALRLIKTTRHALAEARTAQGVLLEARQAGLLTEAVGARIAEQDSGEIGALGQLLCDAGAHAAGCLDDPPGALGTLDTLDVLGPPGTDWAGGRARRLDDLGELDPVLCELCFLLHEVAEALVVLACGADAESVYWRCIDGVDAGADCKEVAAELLRAVRRANGLPPPEEDGPEYLDEGPFDVPAGRPGCSGEAVDSVDSVGAGDSVDLSATGSEDPSERLGPLLSVRLGPPIGTGAGARARAGAGAGAVGQP</sequence>
<name>A0ABN1TTN1_9ACTN</name>
<organism evidence="2 3">
    <name type="scientific">Kitasatospora arboriphila</name>
    <dbReference type="NCBI Taxonomy" id="258052"/>
    <lineage>
        <taxon>Bacteria</taxon>
        <taxon>Bacillati</taxon>
        <taxon>Actinomycetota</taxon>
        <taxon>Actinomycetes</taxon>
        <taxon>Kitasatosporales</taxon>
        <taxon>Streptomycetaceae</taxon>
        <taxon>Kitasatospora</taxon>
    </lineage>
</organism>
<dbReference type="Pfam" id="PF19594">
    <property type="entry name" value="DUF6099"/>
    <property type="match status" value="1"/>
</dbReference>
<proteinExistence type="predicted"/>
<dbReference type="InterPro" id="IPR046081">
    <property type="entry name" value="DUF6099"/>
</dbReference>
<comment type="caution">
    <text evidence="2">The sequence shown here is derived from an EMBL/GenBank/DDBJ whole genome shotgun (WGS) entry which is preliminary data.</text>
</comment>
<evidence type="ECO:0000256" key="1">
    <source>
        <dbReference type="SAM" id="MobiDB-lite"/>
    </source>
</evidence>
<keyword evidence="3" id="KW-1185">Reference proteome</keyword>
<feature type="compositionally biased region" description="Acidic residues" evidence="1">
    <location>
        <begin position="194"/>
        <end position="206"/>
    </location>
</feature>
<feature type="region of interest" description="Disordered" evidence="1">
    <location>
        <begin position="1"/>
        <end position="26"/>
    </location>
</feature>
<reference evidence="2 3" key="1">
    <citation type="journal article" date="2019" name="Int. J. Syst. Evol. Microbiol.">
        <title>The Global Catalogue of Microorganisms (GCM) 10K type strain sequencing project: providing services to taxonomists for standard genome sequencing and annotation.</title>
        <authorList>
            <consortium name="The Broad Institute Genomics Platform"/>
            <consortium name="The Broad Institute Genome Sequencing Center for Infectious Disease"/>
            <person name="Wu L."/>
            <person name="Ma J."/>
        </authorList>
    </citation>
    <scope>NUCLEOTIDE SEQUENCE [LARGE SCALE GENOMIC DNA]</scope>
    <source>
        <strain evidence="2 3">JCM 13002</strain>
    </source>
</reference>
<protein>
    <submittedName>
        <fullName evidence="2">Uncharacterized protein</fullName>
    </submittedName>
</protein>
<dbReference type="Proteomes" id="UP001499987">
    <property type="component" value="Unassembled WGS sequence"/>
</dbReference>
<gene>
    <name evidence="2" type="ORF">GCM10009663_51030</name>
</gene>